<dbReference type="AlphaFoldDB" id="A0A2M8QG82"/>
<dbReference type="InterPro" id="IPR001638">
    <property type="entry name" value="Solute-binding_3/MltF_N"/>
</dbReference>
<reference evidence="4 5" key="1">
    <citation type="submission" date="2017-11" db="EMBL/GenBank/DDBJ databases">
        <title>Evolution of Phototrophy in the Chloroflexi Phylum Driven by Horizontal Gene Transfer.</title>
        <authorList>
            <person name="Ward L.M."/>
            <person name="Hemp J."/>
            <person name="Shih P.M."/>
            <person name="Mcglynn S.E."/>
            <person name="Fischer W."/>
        </authorList>
    </citation>
    <scope>NUCLEOTIDE SEQUENCE [LARGE SCALE GENOMIC DNA]</scope>
    <source>
        <strain evidence="4">JP3_7</strain>
    </source>
</reference>
<dbReference type="SMART" id="SM00062">
    <property type="entry name" value="PBPb"/>
    <property type="match status" value="1"/>
</dbReference>
<dbReference type="PROSITE" id="PS51257">
    <property type="entry name" value="PROKAR_LIPOPROTEIN"/>
    <property type="match status" value="1"/>
</dbReference>
<organism evidence="4 5">
    <name type="scientific">Candidatus Thermofonsia Clade 3 bacterium</name>
    <dbReference type="NCBI Taxonomy" id="2364212"/>
    <lineage>
        <taxon>Bacteria</taxon>
        <taxon>Bacillati</taxon>
        <taxon>Chloroflexota</taxon>
        <taxon>Candidatus Thermofontia</taxon>
        <taxon>Candidatus Thermofonsia Clade 3</taxon>
    </lineage>
</organism>
<feature type="domain" description="Solute-binding protein family 3/N-terminal" evidence="3">
    <location>
        <begin position="37"/>
        <end position="266"/>
    </location>
</feature>
<evidence type="ECO:0000259" key="3">
    <source>
        <dbReference type="SMART" id="SM00062"/>
    </source>
</evidence>
<dbReference type="SUPFAM" id="SSF53850">
    <property type="entry name" value="Periplasmic binding protein-like II"/>
    <property type="match status" value="1"/>
</dbReference>
<evidence type="ECO:0000313" key="5">
    <source>
        <dbReference type="Proteomes" id="UP000230790"/>
    </source>
</evidence>
<evidence type="ECO:0000256" key="1">
    <source>
        <dbReference type="ARBA" id="ARBA00010742"/>
    </source>
</evidence>
<dbReference type="Proteomes" id="UP000230790">
    <property type="component" value="Unassembled WGS sequence"/>
</dbReference>
<gene>
    <name evidence="4" type="ORF">CUN48_01320</name>
</gene>
<dbReference type="PANTHER" id="PTHR30024">
    <property type="entry name" value="ALIPHATIC SULFONATES-BINDING PROTEIN-RELATED"/>
    <property type="match status" value="1"/>
</dbReference>
<dbReference type="Gene3D" id="3.40.190.10">
    <property type="entry name" value="Periplasmic binding protein-like II"/>
    <property type="match status" value="2"/>
</dbReference>
<keyword evidence="2" id="KW-0732">Signal</keyword>
<feature type="chain" id="PRO_5014799213" description="Solute-binding protein family 3/N-terminal domain-containing protein" evidence="2">
    <location>
        <begin position="23"/>
        <end position="345"/>
    </location>
</feature>
<evidence type="ECO:0000313" key="4">
    <source>
        <dbReference type="EMBL" id="PJF48823.1"/>
    </source>
</evidence>
<dbReference type="Pfam" id="PF13379">
    <property type="entry name" value="NMT1_2"/>
    <property type="match status" value="1"/>
</dbReference>
<comment type="similarity">
    <text evidence="1">Belongs to the bacterial solute-binding protein SsuA/TauA family.</text>
</comment>
<evidence type="ECO:0000256" key="2">
    <source>
        <dbReference type="SAM" id="SignalP"/>
    </source>
</evidence>
<sequence length="345" mass="37341">MNQRVFTLVTAALLAACAAPPAARPVAPAQPAAELRTVRFGFVPVAINGPVYVAAEKGYFAEEGLKVEFLPIEGGSDAVVQVASGNFDVAGGGISASMLNAVARGIEFEIAASLHTERPPLASPFVVSKKRYESGELTKMSDLKGKKVATNNRGTATEWWLAEALRQGGVDITEVEVLGLPFPQVAPALESGTLDGAILTEPFATAAEDKGLIVRLTEDFVDGFKPTYIYFNKGWVTANPDLATRFIKAYLRGARDLQGDAYFDDANVAAISKYTKVEPDVIRRARRPHFDPNGTVSLEDIQTLQQFYRKQGLLNYAQDLDMSKFVNTKYLDDALRALGGSVEFK</sequence>
<dbReference type="EMBL" id="PGTN01000005">
    <property type="protein sequence ID" value="PJF48823.1"/>
    <property type="molecule type" value="Genomic_DNA"/>
</dbReference>
<comment type="caution">
    <text evidence="4">The sequence shown here is derived from an EMBL/GenBank/DDBJ whole genome shotgun (WGS) entry which is preliminary data.</text>
</comment>
<accession>A0A2M8QG82</accession>
<proteinExistence type="inferred from homology"/>
<protein>
    <recommendedName>
        <fullName evidence="3">Solute-binding protein family 3/N-terminal domain-containing protein</fullName>
    </recommendedName>
</protein>
<name>A0A2M8QG82_9CHLR</name>
<feature type="signal peptide" evidence="2">
    <location>
        <begin position="1"/>
        <end position="22"/>
    </location>
</feature>